<feature type="transmembrane region" description="Helical" evidence="7">
    <location>
        <begin position="135"/>
        <end position="158"/>
    </location>
</feature>
<dbReference type="SUPFAM" id="SSF161098">
    <property type="entry name" value="MetI-like"/>
    <property type="match status" value="1"/>
</dbReference>
<evidence type="ECO:0000256" key="2">
    <source>
        <dbReference type="ARBA" id="ARBA00022448"/>
    </source>
</evidence>
<accession>A0A1V4HMP4</accession>
<dbReference type="InterPro" id="IPR000515">
    <property type="entry name" value="MetI-like"/>
</dbReference>
<feature type="transmembrane region" description="Helical" evidence="7">
    <location>
        <begin position="228"/>
        <end position="254"/>
    </location>
</feature>
<comment type="similarity">
    <text evidence="7">Belongs to the binding-protein-dependent transport system permease family.</text>
</comment>
<dbReference type="Proteomes" id="UP000190626">
    <property type="component" value="Unassembled WGS sequence"/>
</dbReference>
<evidence type="ECO:0000259" key="8">
    <source>
        <dbReference type="PROSITE" id="PS50928"/>
    </source>
</evidence>
<evidence type="ECO:0000313" key="10">
    <source>
        <dbReference type="Proteomes" id="UP000190626"/>
    </source>
</evidence>
<reference evidence="10" key="1">
    <citation type="submission" date="2016-07" db="EMBL/GenBank/DDBJ databases">
        <authorList>
            <person name="Florea S."/>
            <person name="Webb J.S."/>
            <person name="Jaromczyk J."/>
            <person name="Schardl C.L."/>
        </authorList>
    </citation>
    <scope>NUCLEOTIDE SEQUENCE [LARGE SCALE GENOMIC DNA]</scope>
    <source>
        <strain evidence="10">CY1</strain>
    </source>
</reference>
<keyword evidence="2 7" id="KW-0813">Transport</keyword>
<feature type="transmembrane region" description="Helical" evidence="7">
    <location>
        <begin position="170"/>
        <end position="190"/>
    </location>
</feature>
<keyword evidence="5 7" id="KW-1133">Transmembrane helix</keyword>
<dbReference type="CDD" id="cd06261">
    <property type="entry name" value="TM_PBP2"/>
    <property type="match status" value="1"/>
</dbReference>
<feature type="transmembrane region" description="Helical" evidence="7">
    <location>
        <begin position="100"/>
        <end position="123"/>
    </location>
</feature>
<dbReference type="GO" id="GO:0071916">
    <property type="term" value="F:dipeptide transmembrane transporter activity"/>
    <property type="evidence" value="ECO:0007669"/>
    <property type="project" value="TreeGrafter"/>
</dbReference>
<dbReference type="Pfam" id="PF19300">
    <property type="entry name" value="BPD_transp_1_N"/>
    <property type="match status" value="1"/>
</dbReference>
<evidence type="ECO:0000256" key="4">
    <source>
        <dbReference type="ARBA" id="ARBA00022692"/>
    </source>
</evidence>
<evidence type="ECO:0000313" key="9">
    <source>
        <dbReference type="EMBL" id="OPH58699.1"/>
    </source>
</evidence>
<evidence type="ECO:0000256" key="6">
    <source>
        <dbReference type="ARBA" id="ARBA00023136"/>
    </source>
</evidence>
<dbReference type="PROSITE" id="PS50928">
    <property type="entry name" value="ABC_TM1"/>
    <property type="match status" value="1"/>
</dbReference>
<dbReference type="InterPro" id="IPR045621">
    <property type="entry name" value="BPD_transp_1_N"/>
</dbReference>
<feature type="domain" description="ABC transmembrane type-1" evidence="8">
    <location>
        <begin position="96"/>
        <end position="297"/>
    </location>
</feature>
<organism evidence="9 10">
    <name type="scientific">Paenibacillus ferrarius</name>
    <dbReference type="NCBI Taxonomy" id="1469647"/>
    <lineage>
        <taxon>Bacteria</taxon>
        <taxon>Bacillati</taxon>
        <taxon>Bacillota</taxon>
        <taxon>Bacilli</taxon>
        <taxon>Bacillales</taxon>
        <taxon>Paenibacillaceae</taxon>
        <taxon>Paenibacillus</taxon>
    </lineage>
</organism>
<protein>
    <submittedName>
        <fullName evidence="9">Peptide ABC transporter permease</fullName>
    </submittedName>
</protein>
<evidence type="ECO:0000256" key="3">
    <source>
        <dbReference type="ARBA" id="ARBA00022475"/>
    </source>
</evidence>
<dbReference type="EMBL" id="MBTG01000009">
    <property type="protein sequence ID" value="OPH58699.1"/>
    <property type="molecule type" value="Genomic_DNA"/>
</dbReference>
<sequence>MGRIITERLAVSLLVILGSLVLVFSILYLLPGDPVLSMIDPSSMTPEAIANLRHQLGLNEPFYIQFSNYFLAILHGDFGKSLLNSEPVLPKIMKHLPATLALTLASTLISTVVGVGLGVLSAIHRNRLIDVLARIVGLFGISMPTFWSGILLILIFSVSLGWFPAMGSKGLITLVLPSLALGFVGAGFIVRMVRNSMLEVINEHFIVTLRAKGLSEKLVMYRHALRNALIPAVTIIGIHIGDLLAGTVVIETVFSRQGIGRILADAIMSKDLPVVQGVVFFSAIIYVLVNLLVDISYVFIDPRVRRTQ</sequence>
<feature type="transmembrane region" description="Helical" evidence="7">
    <location>
        <begin position="9"/>
        <end position="30"/>
    </location>
</feature>
<name>A0A1V4HMP4_9BACL</name>
<evidence type="ECO:0000256" key="5">
    <source>
        <dbReference type="ARBA" id="ARBA00022989"/>
    </source>
</evidence>
<evidence type="ECO:0000256" key="1">
    <source>
        <dbReference type="ARBA" id="ARBA00004651"/>
    </source>
</evidence>
<evidence type="ECO:0000256" key="7">
    <source>
        <dbReference type="RuleBase" id="RU363032"/>
    </source>
</evidence>
<dbReference type="Gene3D" id="1.10.3720.10">
    <property type="entry name" value="MetI-like"/>
    <property type="match status" value="1"/>
</dbReference>
<comment type="subcellular location">
    <subcellularLocation>
        <location evidence="1 7">Cell membrane</location>
        <topology evidence="1 7">Multi-pass membrane protein</topology>
    </subcellularLocation>
</comment>
<dbReference type="AlphaFoldDB" id="A0A1V4HMP4"/>
<dbReference type="OrthoDB" id="24153at2"/>
<proteinExistence type="inferred from homology"/>
<gene>
    <name evidence="9" type="ORF">BC351_23120</name>
</gene>
<keyword evidence="10" id="KW-1185">Reference proteome</keyword>
<comment type="caution">
    <text evidence="9">The sequence shown here is derived from an EMBL/GenBank/DDBJ whole genome shotgun (WGS) entry which is preliminary data.</text>
</comment>
<dbReference type="PANTHER" id="PTHR43163:SF6">
    <property type="entry name" value="DIPEPTIDE TRANSPORT SYSTEM PERMEASE PROTEIN DPPB-RELATED"/>
    <property type="match status" value="1"/>
</dbReference>
<dbReference type="Pfam" id="PF00528">
    <property type="entry name" value="BPD_transp_1"/>
    <property type="match status" value="1"/>
</dbReference>
<dbReference type="InterPro" id="IPR035906">
    <property type="entry name" value="MetI-like_sf"/>
</dbReference>
<keyword evidence="4 7" id="KW-0812">Transmembrane</keyword>
<dbReference type="PANTHER" id="PTHR43163">
    <property type="entry name" value="DIPEPTIDE TRANSPORT SYSTEM PERMEASE PROTEIN DPPB-RELATED"/>
    <property type="match status" value="1"/>
</dbReference>
<dbReference type="RefSeq" id="WP_079411915.1">
    <property type="nucleotide sequence ID" value="NZ_MBTG01000009.1"/>
</dbReference>
<keyword evidence="6 7" id="KW-0472">Membrane</keyword>
<dbReference type="STRING" id="1469647.BC351_23120"/>
<dbReference type="GO" id="GO:0005886">
    <property type="term" value="C:plasma membrane"/>
    <property type="evidence" value="ECO:0007669"/>
    <property type="project" value="UniProtKB-SubCell"/>
</dbReference>
<feature type="transmembrane region" description="Helical" evidence="7">
    <location>
        <begin position="274"/>
        <end position="300"/>
    </location>
</feature>
<keyword evidence="3" id="KW-1003">Cell membrane</keyword>